<dbReference type="InterPro" id="IPR050669">
    <property type="entry name" value="Hemerythrin"/>
</dbReference>
<evidence type="ECO:0000259" key="5">
    <source>
        <dbReference type="Pfam" id="PF01814"/>
    </source>
</evidence>
<keyword evidence="4" id="KW-0408">Iron</keyword>
<dbReference type="SUPFAM" id="SSF47188">
    <property type="entry name" value="Hemerythrin-like"/>
    <property type="match status" value="1"/>
</dbReference>
<keyword evidence="2" id="KW-0813">Transport</keyword>
<evidence type="ECO:0000256" key="4">
    <source>
        <dbReference type="ARBA" id="ARBA00023004"/>
    </source>
</evidence>
<keyword evidence="7" id="KW-1185">Reference proteome</keyword>
<organism evidence="6 7">
    <name type="scientific">Campylobacter aviculae</name>
    <dbReference type="NCBI Taxonomy" id="2510190"/>
    <lineage>
        <taxon>Bacteria</taxon>
        <taxon>Pseudomonadati</taxon>
        <taxon>Campylobacterota</taxon>
        <taxon>Epsilonproteobacteria</taxon>
        <taxon>Campylobacterales</taxon>
        <taxon>Campylobacteraceae</taxon>
        <taxon>Campylobacter</taxon>
    </lineage>
</organism>
<dbReference type="GO" id="GO:0005344">
    <property type="term" value="F:oxygen carrier activity"/>
    <property type="evidence" value="ECO:0007669"/>
    <property type="project" value="UniProtKB-KW"/>
</dbReference>
<feature type="domain" description="Hemerythrin-like" evidence="5">
    <location>
        <begin position="12"/>
        <end position="125"/>
    </location>
</feature>
<evidence type="ECO:0000256" key="3">
    <source>
        <dbReference type="ARBA" id="ARBA00022723"/>
    </source>
</evidence>
<comment type="similarity">
    <text evidence="1">Belongs to the hemerythrin family.</text>
</comment>
<dbReference type="PROSITE" id="PS00550">
    <property type="entry name" value="HEMERYTHRINS"/>
    <property type="match status" value="1"/>
</dbReference>
<dbReference type="RefSeq" id="WP_137622795.1">
    <property type="nucleotide sequence ID" value="NZ_NXMA01000014.1"/>
</dbReference>
<dbReference type="InterPro" id="IPR012827">
    <property type="entry name" value="Hemerythrin_metal-bd"/>
</dbReference>
<dbReference type="PANTHER" id="PTHR37164">
    <property type="entry name" value="BACTERIOHEMERYTHRIN"/>
    <property type="match status" value="1"/>
</dbReference>
<dbReference type="PANTHER" id="PTHR37164:SF1">
    <property type="entry name" value="BACTERIOHEMERYTHRIN"/>
    <property type="match status" value="1"/>
</dbReference>
<dbReference type="InterPro" id="IPR012312">
    <property type="entry name" value="Hemerythrin-like"/>
</dbReference>
<evidence type="ECO:0000256" key="1">
    <source>
        <dbReference type="ARBA" id="ARBA00010587"/>
    </source>
</evidence>
<sequence length="136" mass="16352">MISNQKIISMHNELLDSQHEELFEISIKLSLMNYRHINPKELKNVLKELLIMLNRHFSDEEDFMREIHYPYIREHTKIHRSIVLEIEEIIISEAKSIHILAEKLDQVVRDFIVNHTSKEDSKIAKYYEQQIKSKLI</sequence>
<gene>
    <name evidence="6" type="ORF">CQA76_07575</name>
</gene>
<dbReference type="InterPro" id="IPR016131">
    <property type="entry name" value="Haemerythrin_Fe_BS"/>
</dbReference>
<dbReference type="CDD" id="cd12107">
    <property type="entry name" value="Hemerythrin"/>
    <property type="match status" value="1"/>
</dbReference>
<proteinExistence type="inferred from homology"/>
<evidence type="ECO:0000313" key="6">
    <source>
        <dbReference type="EMBL" id="TKX30747.1"/>
    </source>
</evidence>
<comment type="caution">
    <text evidence="6">The sequence shown here is derived from an EMBL/GenBank/DDBJ whole genome shotgun (WGS) entry which is preliminary data.</text>
</comment>
<dbReference type="AlphaFoldDB" id="A0A4U7BRC5"/>
<protein>
    <submittedName>
        <fullName evidence="6">Bacteriohemerythrin</fullName>
    </submittedName>
</protein>
<dbReference type="Proteomes" id="UP000310353">
    <property type="component" value="Unassembled WGS sequence"/>
</dbReference>
<dbReference type="NCBIfam" id="TIGR02481">
    <property type="entry name" value="hemeryth_dom"/>
    <property type="match status" value="1"/>
</dbReference>
<dbReference type="GO" id="GO:0046872">
    <property type="term" value="F:metal ion binding"/>
    <property type="evidence" value="ECO:0007669"/>
    <property type="project" value="UniProtKB-KW"/>
</dbReference>
<dbReference type="InterPro" id="IPR035938">
    <property type="entry name" value="Hemerythrin-like_sf"/>
</dbReference>
<accession>A0A4U7BRC5</accession>
<reference evidence="6 7" key="1">
    <citation type="submission" date="2018-05" db="EMBL/GenBank/DDBJ databases">
        <title>Novel Campyloabacter and Helicobacter Species and Strains.</title>
        <authorList>
            <person name="Mannion A.J."/>
            <person name="Shen Z."/>
            <person name="Fox J.G."/>
        </authorList>
    </citation>
    <scope>NUCLEOTIDE SEQUENCE [LARGE SCALE GENOMIC DNA]</scope>
    <source>
        <strain evidence="7">MIT17-670</strain>
    </source>
</reference>
<evidence type="ECO:0000256" key="2">
    <source>
        <dbReference type="ARBA" id="ARBA00022621"/>
    </source>
</evidence>
<dbReference type="OrthoDB" id="9774644at2"/>
<name>A0A4U7BRC5_9BACT</name>
<keyword evidence="2" id="KW-0561">Oxygen transport</keyword>
<dbReference type="Pfam" id="PF01814">
    <property type="entry name" value="Hemerythrin"/>
    <property type="match status" value="1"/>
</dbReference>
<dbReference type="Gene3D" id="1.20.120.50">
    <property type="entry name" value="Hemerythrin-like"/>
    <property type="match status" value="1"/>
</dbReference>
<evidence type="ECO:0000313" key="7">
    <source>
        <dbReference type="Proteomes" id="UP000310353"/>
    </source>
</evidence>
<keyword evidence="3" id="KW-0479">Metal-binding</keyword>
<dbReference type="EMBL" id="NXMA01000014">
    <property type="protein sequence ID" value="TKX30747.1"/>
    <property type="molecule type" value="Genomic_DNA"/>
</dbReference>